<gene>
    <name evidence="3" type="ORF">SAMN04487974_103344</name>
</gene>
<protein>
    <submittedName>
        <fullName evidence="3">Aminoglycoside 6'-N-acetyltransferase</fullName>
    </submittedName>
</protein>
<dbReference type="Proteomes" id="UP000199495">
    <property type="component" value="Unassembled WGS sequence"/>
</dbReference>
<dbReference type="OrthoDB" id="9814648at2"/>
<dbReference type="InterPro" id="IPR000182">
    <property type="entry name" value="GNAT_dom"/>
</dbReference>
<reference evidence="3 4" key="1">
    <citation type="submission" date="2016-10" db="EMBL/GenBank/DDBJ databases">
        <authorList>
            <person name="de Groot N.N."/>
        </authorList>
    </citation>
    <scope>NUCLEOTIDE SEQUENCE [LARGE SCALE GENOMIC DNA]</scope>
    <source>
        <strain evidence="3 4">CGMCC 1.10267</strain>
    </source>
</reference>
<dbReference type="STRING" id="440168.SAMN04487974_103344"/>
<dbReference type="AlphaFoldDB" id="A0A1G7UYB6"/>
<keyword evidence="3" id="KW-0808">Transferase</keyword>
<dbReference type="InterPro" id="IPR016181">
    <property type="entry name" value="Acyl_CoA_acyltransferase"/>
</dbReference>
<evidence type="ECO:0000256" key="1">
    <source>
        <dbReference type="ARBA" id="ARBA00023251"/>
    </source>
</evidence>
<organism evidence="3 4">
    <name type="scientific">Pelagibacterium luteolum</name>
    <dbReference type="NCBI Taxonomy" id="440168"/>
    <lineage>
        <taxon>Bacteria</taxon>
        <taxon>Pseudomonadati</taxon>
        <taxon>Pseudomonadota</taxon>
        <taxon>Alphaproteobacteria</taxon>
        <taxon>Hyphomicrobiales</taxon>
        <taxon>Devosiaceae</taxon>
        <taxon>Pelagibacterium</taxon>
    </lineage>
</organism>
<keyword evidence="1" id="KW-0046">Antibiotic resistance</keyword>
<dbReference type="PANTHER" id="PTHR31438:SF1">
    <property type="entry name" value="LYSINE N-ACYLTRANSFERASE C17G9.06C-RELATED"/>
    <property type="match status" value="1"/>
</dbReference>
<dbReference type="RefSeq" id="WP_090594537.1">
    <property type="nucleotide sequence ID" value="NZ_FNCS01000003.1"/>
</dbReference>
<accession>A0A1G7UYB6</accession>
<sequence length="164" mass="18801">MQAYRFRPVTVSDLPMIHRWLETPAVRQWWIDAEGNPADPIMADDLDEPDVERWIVSFEGRSFAYMQDYDPHAVEGHHFFHLPPGSRGIDQFIGEPDMLGRGHGTGFIRARIDQLFAAGAPAIGTDPHPDNARAIRTYEKLGFVRKDVRQTDWGRCLLMERWAG</sequence>
<dbReference type="Gene3D" id="3.40.630.30">
    <property type="match status" value="1"/>
</dbReference>
<keyword evidence="4" id="KW-1185">Reference proteome</keyword>
<dbReference type="PANTHER" id="PTHR31438">
    <property type="entry name" value="LYSINE N-ACYLTRANSFERASE C17G9.06C-RELATED"/>
    <property type="match status" value="1"/>
</dbReference>
<evidence type="ECO:0000313" key="3">
    <source>
        <dbReference type="EMBL" id="SDG52288.1"/>
    </source>
</evidence>
<dbReference type="EMBL" id="FNCS01000003">
    <property type="protein sequence ID" value="SDG52288.1"/>
    <property type="molecule type" value="Genomic_DNA"/>
</dbReference>
<name>A0A1G7UYB6_9HYPH</name>
<evidence type="ECO:0000259" key="2">
    <source>
        <dbReference type="PROSITE" id="PS51186"/>
    </source>
</evidence>
<dbReference type="PROSITE" id="PS51186">
    <property type="entry name" value="GNAT"/>
    <property type="match status" value="1"/>
</dbReference>
<dbReference type="GO" id="GO:0046677">
    <property type="term" value="P:response to antibiotic"/>
    <property type="evidence" value="ECO:0007669"/>
    <property type="project" value="UniProtKB-KW"/>
</dbReference>
<proteinExistence type="predicted"/>
<feature type="domain" description="N-acetyltransferase" evidence="2">
    <location>
        <begin position="4"/>
        <end position="164"/>
    </location>
</feature>
<dbReference type="Pfam" id="PF13523">
    <property type="entry name" value="Acetyltransf_8"/>
    <property type="match status" value="1"/>
</dbReference>
<evidence type="ECO:0000313" key="4">
    <source>
        <dbReference type="Proteomes" id="UP000199495"/>
    </source>
</evidence>
<dbReference type="SUPFAM" id="SSF55729">
    <property type="entry name" value="Acyl-CoA N-acyltransferases (Nat)"/>
    <property type="match status" value="1"/>
</dbReference>
<dbReference type="GO" id="GO:0016410">
    <property type="term" value="F:N-acyltransferase activity"/>
    <property type="evidence" value="ECO:0007669"/>
    <property type="project" value="TreeGrafter"/>
</dbReference>